<dbReference type="AlphaFoldDB" id="A0AAN8X4X3"/>
<gene>
    <name evidence="2" type="ORF">SK128_002066</name>
</gene>
<reference evidence="2 3" key="1">
    <citation type="submission" date="2023-11" db="EMBL/GenBank/DDBJ databases">
        <title>Halocaridina rubra genome assembly.</title>
        <authorList>
            <person name="Smith C."/>
        </authorList>
    </citation>
    <scope>NUCLEOTIDE SEQUENCE [LARGE SCALE GENOMIC DNA]</scope>
    <source>
        <strain evidence="2">EP-1</strain>
        <tissue evidence="2">Whole</tissue>
    </source>
</reference>
<accession>A0AAN8X4X3</accession>
<evidence type="ECO:0000313" key="2">
    <source>
        <dbReference type="EMBL" id="KAK7074448.1"/>
    </source>
</evidence>
<keyword evidence="3" id="KW-1185">Reference proteome</keyword>
<feature type="compositionally biased region" description="Low complexity" evidence="1">
    <location>
        <begin position="69"/>
        <end position="81"/>
    </location>
</feature>
<evidence type="ECO:0000256" key="1">
    <source>
        <dbReference type="SAM" id="MobiDB-lite"/>
    </source>
</evidence>
<protein>
    <submittedName>
        <fullName evidence="2">Uncharacterized protein</fullName>
    </submittedName>
</protein>
<name>A0AAN8X4X3_HALRR</name>
<feature type="region of interest" description="Disordered" evidence="1">
    <location>
        <begin position="60"/>
        <end position="108"/>
    </location>
</feature>
<feature type="non-terminal residue" evidence="2">
    <location>
        <position position="1"/>
    </location>
</feature>
<evidence type="ECO:0000313" key="3">
    <source>
        <dbReference type="Proteomes" id="UP001381693"/>
    </source>
</evidence>
<sequence>NKEIFKNNHMHAIKLARECIFTHSHKPQGIRPLHTASLPAFLPRPSLPLPNSLHLPYSIPVLQPPFHTPSNNSLNNKSSLPLRPPPFQTPSTAPDLPHDSSHPSRFPPPILAKLSHAYLNLRITDIPSYKEERWKLRGGKRKKGRGR</sequence>
<dbReference type="EMBL" id="JAXCGZ010011591">
    <property type="protein sequence ID" value="KAK7074448.1"/>
    <property type="molecule type" value="Genomic_DNA"/>
</dbReference>
<comment type="caution">
    <text evidence="2">The sequence shown here is derived from an EMBL/GenBank/DDBJ whole genome shotgun (WGS) entry which is preliminary data.</text>
</comment>
<dbReference type="Proteomes" id="UP001381693">
    <property type="component" value="Unassembled WGS sequence"/>
</dbReference>
<organism evidence="2 3">
    <name type="scientific">Halocaridina rubra</name>
    <name type="common">Hawaiian red shrimp</name>
    <dbReference type="NCBI Taxonomy" id="373956"/>
    <lineage>
        <taxon>Eukaryota</taxon>
        <taxon>Metazoa</taxon>
        <taxon>Ecdysozoa</taxon>
        <taxon>Arthropoda</taxon>
        <taxon>Crustacea</taxon>
        <taxon>Multicrustacea</taxon>
        <taxon>Malacostraca</taxon>
        <taxon>Eumalacostraca</taxon>
        <taxon>Eucarida</taxon>
        <taxon>Decapoda</taxon>
        <taxon>Pleocyemata</taxon>
        <taxon>Caridea</taxon>
        <taxon>Atyoidea</taxon>
        <taxon>Atyidae</taxon>
        <taxon>Halocaridina</taxon>
    </lineage>
</organism>
<proteinExistence type="predicted"/>